<keyword evidence="10" id="KW-1133">Transmembrane helix</keyword>
<name>A0A286UEG0_9AGAM</name>
<sequence>MLGTSESISLRLEGTTLYKALLSGGLTLTAFGLWKLVSFIVRIYTSPLRILPGPKNKSWIYGNLKEIRKADVSEMHEKWAEEYGKILVYKAFFCRDRLFTMDLKAINHIFTHSMDYQKPAEARFNLTRLLGDGILVTEGEKHRQQRRVMNPSFGPSSIKDVTPIFFKKSLQLRDIWKSQFEGNLNSEQKIEVLSWLSRTTLDVIGLAGFDYHLDALSINQEPNELNKAFSILFSAEGNFNFLFVLQAFFPIFRMIPTKRENEEKKAHKTMLRIGEHLITSRKKAVIGEIDSAGEKDTSELRGRDLLSALVRSNMDTELPDSQRMSDEDVLAQVPTFLVAGHETTSTETMWALYSLSQHQDIQKRLREECLSVPTDTPSYDELNGLPFLDAVVRETLRLHAAVPSTIRIATKDDFIPVNEPYKDRYGNTHNGIKVRKGDGVLVPLLALNRSKAIWGEDATVFNPDRWSQIPEAAKDIPGVWGNIMTFLGGARSCIGYRFALAEMKALLFTLLRDFEFEPAVSPDQITKRSMIVTRPYLKDDKTKSQMPLMVRIHKA</sequence>
<evidence type="ECO:0000256" key="3">
    <source>
        <dbReference type="ARBA" id="ARBA00010617"/>
    </source>
</evidence>
<dbReference type="PRINTS" id="PR00465">
    <property type="entry name" value="EP450IV"/>
</dbReference>
<dbReference type="OrthoDB" id="1470350at2759"/>
<proteinExistence type="inferred from homology"/>
<evidence type="ECO:0000256" key="6">
    <source>
        <dbReference type="ARBA" id="ARBA00023002"/>
    </source>
</evidence>
<dbReference type="GO" id="GO:0005506">
    <property type="term" value="F:iron ion binding"/>
    <property type="evidence" value="ECO:0007669"/>
    <property type="project" value="InterPro"/>
</dbReference>
<dbReference type="Pfam" id="PF00067">
    <property type="entry name" value="p450"/>
    <property type="match status" value="1"/>
</dbReference>
<comment type="cofactor">
    <cofactor evidence="1 9">
        <name>heme</name>
        <dbReference type="ChEBI" id="CHEBI:30413"/>
    </cofactor>
</comment>
<evidence type="ECO:0000256" key="7">
    <source>
        <dbReference type="ARBA" id="ARBA00023004"/>
    </source>
</evidence>
<gene>
    <name evidence="11" type="ORF">PNOK_0642400</name>
</gene>
<keyword evidence="10" id="KW-0472">Membrane</keyword>
<comment type="similarity">
    <text evidence="3">Belongs to the cytochrome P450 family.</text>
</comment>
<comment type="pathway">
    <text evidence="2">Secondary metabolite biosynthesis.</text>
</comment>
<organism evidence="11 12">
    <name type="scientific">Pyrrhoderma noxium</name>
    <dbReference type="NCBI Taxonomy" id="2282107"/>
    <lineage>
        <taxon>Eukaryota</taxon>
        <taxon>Fungi</taxon>
        <taxon>Dikarya</taxon>
        <taxon>Basidiomycota</taxon>
        <taxon>Agaricomycotina</taxon>
        <taxon>Agaricomycetes</taxon>
        <taxon>Hymenochaetales</taxon>
        <taxon>Hymenochaetaceae</taxon>
        <taxon>Pyrrhoderma</taxon>
    </lineage>
</organism>
<evidence type="ECO:0000256" key="1">
    <source>
        <dbReference type="ARBA" id="ARBA00001971"/>
    </source>
</evidence>
<evidence type="ECO:0000256" key="2">
    <source>
        <dbReference type="ARBA" id="ARBA00005179"/>
    </source>
</evidence>
<evidence type="ECO:0000256" key="9">
    <source>
        <dbReference type="PIRSR" id="PIRSR602403-1"/>
    </source>
</evidence>
<dbReference type="STRING" id="2282107.A0A286UEG0"/>
<dbReference type="PANTHER" id="PTHR24305:SF166">
    <property type="entry name" value="CYTOCHROME P450 12A4, MITOCHONDRIAL-RELATED"/>
    <property type="match status" value="1"/>
</dbReference>
<dbReference type="AlphaFoldDB" id="A0A286UEG0"/>
<dbReference type="InterPro" id="IPR001128">
    <property type="entry name" value="Cyt_P450"/>
</dbReference>
<feature type="binding site" description="axial binding residue" evidence="9">
    <location>
        <position position="493"/>
    </location>
    <ligand>
        <name>heme</name>
        <dbReference type="ChEBI" id="CHEBI:30413"/>
    </ligand>
    <ligandPart>
        <name>Fe</name>
        <dbReference type="ChEBI" id="CHEBI:18248"/>
    </ligandPart>
</feature>
<dbReference type="SUPFAM" id="SSF48264">
    <property type="entry name" value="Cytochrome P450"/>
    <property type="match status" value="1"/>
</dbReference>
<keyword evidence="6" id="KW-0560">Oxidoreductase</keyword>
<evidence type="ECO:0000256" key="10">
    <source>
        <dbReference type="SAM" id="Phobius"/>
    </source>
</evidence>
<keyword evidence="12" id="KW-1185">Reference proteome</keyword>
<comment type="caution">
    <text evidence="11">The sequence shown here is derived from an EMBL/GenBank/DDBJ whole genome shotgun (WGS) entry which is preliminary data.</text>
</comment>
<feature type="transmembrane region" description="Helical" evidence="10">
    <location>
        <begin position="20"/>
        <end position="41"/>
    </location>
</feature>
<dbReference type="PRINTS" id="PR00385">
    <property type="entry name" value="P450"/>
</dbReference>
<dbReference type="PANTHER" id="PTHR24305">
    <property type="entry name" value="CYTOCHROME P450"/>
    <property type="match status" value="1"/>
</dbReference>
<evidence type="ECO:0000256" key="8">
    <source>
        <dbReference type="ARBA" id="ARBA00023033"/>
    </source>
</evidence>
<keyword evidence="7 9" id="KW-0408">Iron</keyword>
<dbReference type="GO" id="GO:0020037">
    <property type="term" value="F:heme binding"/>
    <property type="evidence" value="ECO:0007669"/>
    <property type="project" value="InterPro"/>
</dbReference>
<keyword evidence="5 9" id="KW-0479">Metal-binding</keyword>
<dbReference type="CDD" id="cd11069">
    <property type="entry name" value="CYP_FUM15-like"/>
    <property type="match status" value="1"/>
</dbReference>
<evidence type="ECO:0000256" key="4">
    <source>
        <dbReference type="ARBA" id="ARBA00022617"/>
    </source>
</evidence>
<dbReference type="InterPro" id="IPR036396">
    <property type="entry name" value="Cyt_P450_sf"/>
</dbReference>
<dbReference type="Gene3D" id="1.10.630.10">
    <property type="entry name" value="Cytochrome P450"/>
    <property type="match status" value="1"/>
</dbReference>
<evidence type="ECO:0000256" key="5">
    <source>
        <dbReference type="ARBA" id="ARBA00022723"/>
    </source>
</evidence>
<dbReference type="EMBL" id="NBII01000006">
    <property type="protein sequence ID" value="PAV17938.1"/>
    <property type="molecule type" value="Genomic_DNA"/>
</dbReference>
<dbReference type="GO" id="GO:0004497">
    <property type="term" value="F:monooxygenase activity"/>
    <property type="evidence" value="ECO:0007669"/>
    <property type="project" value="UniProtKB-KW"/>
</dbReference>
<reference evidence="11 12" key="1">
    <citation type="journal article" date="2017" name="Mol. Ecol.">
        <title>Comparative and population genomic landscape of Phellinus noxius: A hypervariable fungus causing root rot in trees.</title>
        <authorList>
            <person name="Chung C.L."/>
            <person name="Lee T.J."/>
            <person name="Akiba M."/>
            <person name="Lee H.H."/>
            <person name="Kuo T.H."/>
            <person name="Liu D."/>
            <person name="Ke H.M."/>
            <person name="Yokoi T."/>
            <person name="Roa M.B."/>
            <person name="Lu M.J."/>
            <person name="Chang Y.Y."/>
            <person name="Ann P.J."/>
            <person name="Tsai J.N."/>
            <person name="Chen C.Y."/>
            <person name="Tzean S.S."/>
            <person name="Ota Y."/>
            <person name="Hattori T."/>
            <person name="Sahashi N."/>
            <person name="Liou R.F."/>
            <person name="Kikuchi T."/>
            <person name="Tsai I.J."/>
        </authorList>
    </citation>
    <scope>NUCLEOTIDE SEQUENCE [LARGE SCALE GENOMIC DNA]</scope>
    <source>
        <strain evidence="11 12">FFPRI411160</strain>
    </source>
</reference>
<dbReference type="Proteomes" id="UP000217199">
    <property type="component" value="Unassembled WGS sequence"/>
</dbReference>
<dbReference type="InterPro" id="IPR002403">
    <property type="entry name" value="Cyt_P450_E_grp-IV"/>
</dbReference>
<protein>
    <submittedName>
        <fullName evidence="11">Cytochrome P450</fullName>
    </submittedName>
</protein>
<keyword evidence="4 9" id="KW-0349">Heme</keyword>
<accession>A0A286UEG0</accession>
<keyword evidence="8" id="KW-0503">Monooxygenase</keyword>
<dbReference type="InterPro" id="IPR050121">
    <property type="entry name" value="Cytochrome_P450_monoxygenase"/>
</dbReference>
<dbReference type="InParanoid" id="A0A286UEG0"/>
<dbReference type="GO" id="GO:0016705">
    <property type="term" value="F:oxidoreductase activity, acting on paired donors, with incorporation or reduction of molecular oxygen"/>
    <property type="evidence" value="ECO:0007669"/>
    <property type="project" value="InterPro"/>
</dbReference>
<evidence type="ECO:0000313" key="11">
    <source>
        <dbReference type="EMBL" id="PAV17938.1"/>
    </source>
</evidence>
<keyword evidence="10" id="KW-0812">Transmembrane</keyword>
<evidence type="ECO:0000313" key="12">
    <source>
        <dbReference type="Proteomes" id="UP000217199"/>
    </source>
</evidence>